<proteinExistence type="predicted"/>
<sequence length="34" mass="3829">MARDPSISNNMLNVLRLYAIAKESIQKAVPLRKS</sequence>
<name>A0A5J4V7V7_9EUKA</name>
<evidence type="ECO:0000313" key="2">
    <source>
        <dbReference type="Proteomes" id="UP000324800"/>
    </source>
</evidence>
<dbReference type="EMBL" id="SNRW01009194">
    <property type="protein sequence ID" value="KAA6378371.1"/>
    <property type="molecule type" value="Genomic_DNA"/>
</dbReference>
<accession>A0A5J4V7V7</accession>
<evidence type="ECO:0000313" key="1">
    <source>
        <dbReference type="EMBL" id="KAA6378371.1"/>
    </source>
</evidence>
<reference evidence="1 2" key="1">
    <citation type="submission" date="2019-03" db="EMBL/GenBank/DDBJ databases">
        <title>Single cell metagenomics reveals metabolic interactions within the superorganism composed of flagellate Streblomastix strix and complex community of Bacteroidetes bacteria on its surface.</title>
        <authorList>
            <person name="Treitli S.C."/>
            <person name="Kolisko M."/>
            <person name="Husnik F."/>
            <person name="Keeling P."/>
            <person name="Hampl V."/>
        </authorList>
    </citation>
    <scope>NUCLEOTIDE SEQUENCE [LARGE SCALE GENOMIC DNA]</scope>
    <source>
        <strain evidence="1">ST1C</strain>
    </source>
</reference>
<organism evidence="1 2">
    <name type="scientific">Streblomastix strix</name>
    <dbReference type="NCBI Taxonomy" id="222440"/>
    <lineage>
        <taxon>Eukaryota</taxon>
        <taxon>Metamonada</taxon>
        <taxon>Preaxostyla</taxon>
        <taxon>Oxymonadida</taxon>
        <taxon>Streblomastigidae</taxon>
        <taxon>Streblomastix</taxon>
    </lineage>
</organism>
<protein>
    <submittedName>
        <fullName evidence="1">Uncharacterized protein</fullName>
    </submittedName>
</protein>
<comment type="caution">
    <text evidence="1">The sequence shown here is derived from an EMBL/GenBank/DDBJ whole genome shotgun (WGS) entry which is preliminary data.</text>
</comment>
<gene>
    <name evidence="1" type="ORF">EZS28_026102</name>
</gene>
<dbReference type="AlphaFoldDB" id="A0A5J4V7V7"/>
<feature type="non-terminal residue" evidence="1">
    <location>
        <position position="34"/>
    </location>
</feature>
<dbReference type="Proteomes" id="UP000324800">
    <property type="component" value="Unassembled WGS sequence"/>
</dbReference>